<proteinExistence type="predicted"/>
<evidence type="ECO:0000256" key="2">
    <source>
        <dbReference type="ARBA" id="ARBA00023315"/>
    </source>
</evidence>
<dbReference type="EMBL" id="JQBP01000001">
    <property type="protein sequence ID" value="KRN75663.1"/>
    <property type="molecule type" value="Genomic_DNA"/>
</dbReference>
<dbReference type="SUPFAM" id="SSF55729">
    <property type="entry name" value="Acyl-CoA N-acyltransferases (Nat)"/>
    <property type="match status" value="1"/>
</dbReference>
<dbReference type="PATRIC" id="fig|1616.3.peg.162"/>
<evidence type="ECO:0000313" key="4">
    <source>
        <dbReference type="EMBL" id="KRN75663.1"/>
    </source>
</evidence>
<dbReference type="PROSITE" id="PS51186">
    <property type="entry name" value="GNAT"/>
    <property type="match status" value="1"/>
</dbReference>
<reference evidence="4 5" key="1">
    <citation type="journal article" date="2015" name="Genome Announc.">
        <title>Expanding the biotechnology potential of lactobacilli through comparative genomics of 213 strains and associated genera.</title>
        <authorList>
            <person name="Sun Z."/>
            <person name="Harris H.M."/>
            <person name="McCann A."/>
            <person name="Guo C."/>
            <person name="Argimon S."/>
            <person name="Zhang W."/>
            <person name="Yang X."/>
            <person name="Jeffery I.B."/>
            <person name="Cooney J.C."/>
            <person name="Kagawa T.F."/>
            <person name="Liu W."/>
            <person name="Song Y."/>
            <person name="Salvetti E."/>
            <person name="Wrobel A."/>
            <person name="Rasinkangas P."/>
            <person name="Parkhill J."/>
            <person name="Rea M.C."/>
            <person name="O'Sullivan O."/>
            <person name="Ritari J."/>
            <person name="Douillard F.P."/>
            <person name="Paul Ross R."/>
            <person name="Yang R."/>
            <person name="Briner A.E."/>
            <person name="Felis G.E."/>
            <person name="de Vos W.M."/>
            <person name="Barrangou R."/>
            <person name="Klaenhammer T.R."/>
            <person name="Caufield P.W."/>
            <person name="Cui Y."/>
            <person name="Zhang H."/>
            <person name="O'Toole P.W."/>
        </authorList>
    </citation>
    <scope>NUCLEOTIDE SEQUENCE [LARGE SCALE GENOMIC DNA]</scope>
    <source>
        <strain evidence="4 5">DSM 20593</strain>
    </source>
</reference>
<dbReference type="PANTHER" id="PTHR43800:SF1">
    <property type="entry name" value="PEPTIDYL-LYSINE N-ACETYLTRANSFERASE YJAB"/>
    <property type="match status" value="1"/>
</dbReference>
<keyword evidence="1" id="KW-0808">Transferase</keyword>
<dbReference type="InterPro" id="IPR016181">
    <property type="entry name" value="Acyl_CoA_acyltransferase"/>
</dbReference>
<evidence type="ECO:0000313" key="5">
    <source>
        <dbReference type="Proteomes" id="UP000051655"/>
    </source>
</evidence>
<dbReference type="InterPro" id="IPR000182">
    <property type="entry name" value="GNAT_dom"/>
</dbReference>
<dbReference type="PANTHER" id="PTHR43800">
    <property type="entry name" value="PEPTIDYL-LYSINE N-ACETYLTRANSFERASE YJAB"/>
    <property type="match status" value="1"/>
</dbReference>
<dbReference type="Proteomes" id="UP000051655">
    <property type="component" value="Unassembled WGS sequence"/>
</dbReference>
<dbReference type="RefSeq" id="WP_057753414.1">
    <property type="nucleotide sequence ID" value="NZ_JQBP01000001.1"/>
</dbReference>
<dbReference type="AlphaFoldDB" id="A0A0R2JEA0"/>
<dbReference type="OrthoDB" id="9789605at2"/>
<evidence type="ECO:0000256" key="1">
    <source>
        <dbReference type="ARBA" id="ARBA00022679"/>
    </source>
</evidence>
<dbReference type="Pfam" id="PF13673">
    <property type="entry name" value="Acetyltransf_10"/>
    <property type="match status" value="1"/>
</dbReference>
<dbReference type="GO" id="GO:0016747">
    <property type="term" value="F:acyltransferase activity, transferring groups other than amino-acyl groups"/>
    <property type="evidence" value="ECO:0007669"/>
    <property type="project" value="InterPro"/>
</dbReference>
<organism evidence="4 5">
    <name type="scientific">Weissella kandleri</name>
    <dbReference type="NCBI Taxonomy" id="1616"/>
    <lineage>
        <taxon>Bacteria</taxon>
        <taxon>Bacillati</taxon>
        <taxon>Bacillota</taxon>
        <taxon>Bacilli</taxon>
        <taxon>Lactobacillales</taxon>
        <taxon>Lactobacillaceae</taxon>
        <taxon>Weissella</taxon>
    </lineage>
</organism>
<evidence type="ECO:0000259" key="3">
    <source>
        <dbReference type="PROSITE" id="PS51186"/>
    </source>
</evidence>
<keyword evidence="5" id="KW-1185">Reference proteome</keyword>
<protein>
    <recommendedName>
        <fullName evidence="3">N-acetyltransferase domain-containing protein</fullName>
    </recommendedName>
</protein>
<keyword evidence="2" id="KW-0012">Acyltransferase</keyword>
<name>A0A0R2JEA0_9LACO</name>
<sequence length="145" mass="17167">MLNNRIAEKVDYTNVIDIWDRSVKATHHFLSEEDKDFYQNIIPNFFEEVELMLWYDDEALIGFSGVDGQELVMLFLDPQFIGKHYGTRIIDWLKMNRNINSIDVNEQNENALKFYLKQGFEIDSRSEKDGFDKPYPILHLKNISV</sequence>
<dbReference type="Gene3D" id="3.40.630.30">
    <property type="match status" value="1"/>
</dbReference>
<gene>
    <name evidence="4" type="ORF">IV73_GL000156</name>
</gene>
<accession>A0A0R2JEA0</accession>
<comment type="caution">
    <text evidence="4">The sequence shown here is derived from an EMBL/GenBank/DDBJ whole genome shotgun (WGS) entry which is preliminary data.</text>
</comment>
<feature type="domain" description="N-acetyltransferase" evidence="3">
    <location>
        <begin position="16"/>
        <end position="144"/>
    </location>
</feature>